<dbReference type="Proteomes" id="UP000007800">
    <property type="component" value="Unassembled WGS sequence"/>
</dbReference>
<name>C5L119_PERM5</name>
<dbReference type="Gene3D" id="1.10.287.410">
    <property type="match status" value="1"/>
</dbReference>
<feature type="non-terminal residue" evidence="1">
    <location>
        <position position="1"/>
    </location>
</feature>
<dbReference type="RefSeq" id="XP_002777866.1">
    <property type="nucleotide sequence ID" value="XM_002777820.1"/>
</dbReference>
<dbReference type="InParanoid" id="C5L119"/>
<sequence length="50" mass="5559">IEKMTIALKKCGEEIHACNTGHTPHDDLCEKATETCDDATLDPMDERKIS</sequence>
<organism evidence="2">
    <name type="scientific">Perkinsus marinus (strain ATCC 50983 / TXsc)</name>
    <dbReference type="NCBI Taxonomy" id="423536"/>
    <lineage>
        <taxon>Eukaryota</taxon>
        <taxon>Sar</taxon>
        <taxon>Alveolata</taxon>
        <taxon>Perkinsozoa</taxon>
        <taxon>Perkinsea</taxon>
        <taxon>Perkinsida</taxon>
        <taxon>Perkinsidae</taxon>
        <taxon>Perkinsus</taxon>
    </lineage>
</organism>
<reference evidence="1 2" key="1">
    <citation type="submission" date="2008-07" db="EMBL/GenBank/DDBJ databases">
        <authorList>
            <person name="El-Sayed N."/>
            <person name="Caler E."/>
            <person name="Inman J."/>
            <person name="Amedeo P."/>
            <person name="Hass B."/>
            <person name="Wortman J."/>
        </authorList>
    </citation>
    <scope>NUCLEOTIDE SEQUENCE [LARGE SCALE GENOMIC DNA]</scope>
    <source>
        <strain evidence="2">ATCC 50983 / TXsc</strain>
    </source>
</reference>
<protein>
    <submittedName>
        <fullName evidence="1">Uncharacterized protein</fullName>
    </submittedName>
</protein>
<gene>
    <name evidence="1" type="ORF">Pmar_PMAR008800</name>
</gene>
<accession>C5L119</accession>
<dbReference type="AlphaFoldDB" id="C5L119"/>
<dbReference type="GeneID" id="9052584"/>
<dbReference type="EMBL" id="GG678140">
    <property type="protein sequence ID" value="EER09661.1"/>
    <property type="molecule type" value="Genomic_DNA"/>
</dbReference>
<feature type="non-terminal residue" evidence="1">
    <location>
        <position position="50"/>
    </location>
</feature>
<keyword evidence="2" id="KW-1185">Reference proteome</keyword>
<proteinExistence type="predicted"/>
<evidence type="ECO:0000313" key="1">
    <source>
        <dbReference type="EMBL" id="EER09661.1"/>
    </source>
</evidence>
<evidence type="ECO:0000313" key="2">
    <source>
        <dbReference type="Proteomes" id="UP000007800"/>
    </source>
</evidence>